<evidence type="ECO:0000256" key="1">
    <source>
        <dbReference type="SAM" id="Phobius"/>
    </source>
</evidence>
<dbReference type="EMBL" id="LCQQ01000046">
    <property type="protein sequence ID" value="KKW20039.1"/>
    <property type="molecule type" value="Genomic_DNA"/>
</dbReference>
<dbReference type="Proteomes" id="UP000034201">
    <property type="component" value="Unassembled WGS sequence"/>
</dbReference>
<name>A0A0G1ZKW0_9BACT</name>
<organism evidence="2 3">
    <name type="scientific">Candidatus Adlerbacteria bacterium GW2011_GWC1_50_9</name>
    <dbReference type="NCBI Taxonomy" id="1618608"/>
    <lineage>
        <taxon>Bacteria</taxon>
        <taxon>Candidatus Adleribacteriota</taxon>
    </lineage>
</organism>
<evidence type="ECO:0000313" key="3">
    <source>
        <dbReference type="Proteomes" id="UP000034201"/>
    </source>
</evidence>
<dbReference type="Pfam" id="PF02643">
    <property type="entry name" value="DUF192"/>
    <property type="match status" value="1"/>
</dbReference>
<evidence type="ECO:0000313" key="2">
    <source>
        <dbReference type="EMBL" id="KKW20039.1"/>
    </source>
</evidence>
<keyword evidence="1" id="KW-0472">Membrane</keyword>
<proteinExistence type="predicted"/>
<dbReference type="Gene3D" id="2.60.120.1140">
    <property type="entry name" value="Protein of unknown function DUF192"/>
    <property type="match status" value="1"/>
</dbReference>
<feature type="transmembrane region" description="Helical" evidence="1">
    <location>
        <begin position="6"/>
        <end position="26"/>
    </location>
</feature>
<sequence length="168" mass="18847">MKHPLLPFGIVLVAFFLGAAIILYWFPPEMKKTVTLDIRGASITAELAETIFERSRGLSGRQSIGSGEGMLFLFDTVEPHTMWMKDMAFPIDILWIKNGIIVDMEESVRPEQGVSDTMLKRYSSDIPAELVLELPAGFAKMHSILISDGVTLRSGELPQKYRAFLEKK</sequence>
<dbReference type="PANTHER" id="PTHR37953:SF1">
    <property type="entry name" value="UPF0127 PROTEIN MJ1496"/>
    <property type="match status" value="1"/>
</dbReference>
<dbReference type="PANTHER" id="PTHR37953">
    <property type="entry name" value="UPF0127 PROTEIN MJ1496"/>
    <property type="match status" value="1"/>
</dbReference>
<keyword evidence="1" id="KW-0812">Transmembrane</keyword>
<evidence type="ECO:0008006" key="4">
    <source>
        <dbReference type="Google" id="ProtNLM"/>
    </source>
</evidence>
<dbReference type="InterPro" id="IPR038695">
    <property type="entry name" value="Saro_0823-like_sf"/>
</dbReference>
<reference evidence="2 3" key="1">
    <citation type="journal article" date="2015" name="Nature">
        <title>rRNA introns, odd ribosomes, and small enigmatic genomes across a large radiation of phyla.</title>
        <authorList>
            <person name="Brown C.T."/>
            <person name="Hug L.A."/>
            <person name="Thomas B.C."/>
            <person name="Sharon I."/>
            <person name="Castelle C.J."/>
            <person name="Singh A."/>
            <person name="Wilkins M.J."/>
            <person name="Williams K.H."/>
            <person name="Banfield J.F."/>
        </authorList>
    </citation>
    <scope>NUCLEOTIDE SEQUENCE [LARGE SCALE GENOMIC DNA]</scope>
</reference>
<protein>
    <recommendedName>
        <fullName evidence="4">DUF192 domain-containing protein</fullName>
    </recommendedName>
</protein>
<dbReference type="InterPro" id="IPR003795">
    <property type="entry name" value="DUF192"/>
</dbReference>
<dbReference type="AlphaFoldDB" id="A0A0G1ZKW0"/>
<accession>A0A0G1ZKW0</accession>
<comment type="caution">
    <text evidence="2">The sequence shown here is derived from an EMBL/GenBank/DDBJ whole genome shotgun (WGS) entry which is preliminary data.</text>
</comment>
<keyword evidence="1" id="KW-1133">Transmembrane helix</keyword>
<gene>
    <name evidence="2" type="ORF">UY61_C0046G0005</name>
</gene>